<dbReference type="Proteomes" id="UP000886998">
    <property type="component" value="Unassembled WGS sequence"/>
</dbReference>
<name>A0A8X6XL76_9ARAC</name>
<protein>
    <submittedName>
        <fullName evidence="1">Uncharacterized protein</fullName>
    </submittedName>
</protein>
<proteinExistence type="predicted"/>
<evidence type="ECO:0000313" key="2">
    <source>
        <dbReference type="Proteomes" id="UP000886998"/>
    </source>
</evidence>
<comment type="caution">
    <text evidence="1">The sequence shown here is derived from an EMBL/GenBank/DDBJ whole genome shotgun (WGS) entry which is preliminary data.</text>
</comment>
<gene>
    <name evidence="1" type="ORF">TNIN_425391</name>
</gene>
<evidence type="ECO:0000313" key="1">
    <source>
        <dbReference type="EMBL" id="GFY54464.1"/>
    </source>
</evidence>
<sequence>MTILYSVFLVMPCTPFDTVNILLRHGSYVSIEHEDSDLTIDKCSIGIRIVLLRSISPVTNPLIMSTYYKVQSLARDGALIVTNPKMYCSLMTKHMKCQYISG</sequence>
<keyword evidence="2" id="KW-1185">Reference proteome</keyword>
<dbReference type="AlphaFoldDB" id="A0A8X6XL76"/>
<reference evidence="1" key="1">
    <citation type="submission" date="2020-08" db="EMBL/GenBank/DDBJ databases">
        <title>Multicomponent nature underlies the extraordinary mechanical properties of spider dragline silk.</title>
        <authorList>
            <person name="Kono N."/>
            <person name="Nakamura H."/>
            <person name="Mori M."/>
            <person name="Yoshida Y."/>
            <person name="Ohtoshi R."/>
            <person name="Malay A.D."/>
            <person name="Moran D.A.P."/>
            <person name="Tomita M."/>
            <person name="Numata K."/>
            <person name="Arakawa K."/>
        </authorList>
    </citation>
    <scope>NUCLEOTIDE SEQUENCE</scope>
</reference>
<dbReference type="EMBL" id="BMAV01009877">
    <property type="protein sequence ID" value="GFY54464.1"/>
    <property type="molecule type" value="Genomic_DNA"/>
</dbReference>
<accession>A0A8X6XL76</accession>
<organism evidence="1 2">
    <name type="scientific">Trichonephila inaurata madagascariensis</name>
    <dbReference type="NCBI Taxonomy" id="2747483"/>
    <lineage>
        <taxon>Eukaryota</taxon>
        <taxon>Metazoa</taxon>
        <taxon>Ecdysozoa</taxon>
        <taxon>Arthropoda</taxon>
        <taxon>Chelicerata</taxon>
        <taxon>Arachnida</taxon>
        <taxon>Araneae</taxon>
        <taxon>Araneomorphae</taxon>
        <taxon>Entelegynae</taxon>
        <taxon>Araneoidea</taxon>
        <taxon>Nephilidae</taxon>
        <taxon>Trichonephila</taxon>
        <taxon>Trichonephila inaurata</taxon>
    </lineage>
</organism>